<dbReference type="PANTHER" id="PTHR24567">
    <property type="entry name" value="CRP FAMILY TRANSCRIPTIONAL REGULATORY PROTEIN"/>
    <property type="match status" value="1"/>
</dbReference>
<dbReference type="InterPro" id="IPR018490">
    <property type="entry name" value="cNMP-bd_dom_sf"/>
</dbReference>
<dbReference type="EMBL" id="BAABBO010000009">
    <property type="protein sequence ID" value="GAA3962782.1"/>
    <property type="molecule type" value="Genomic_DNA"/>
</dbReference>
<dbReference type="InterPro" id="IPR036390">
    <property type="entry name" value="WH_DNA-bd_sf"/>
</dbReference>
<evidence type="ECO:0000256" key="1">
    <source>
        <dbReference type="ARBA" id="ARBA00023015"/>
    </source>
</evidence>
<dbReference type="CDD" id="cd00038">
    <property type="entry name" value="CAP_ED"/>
    <property type="match status" value="1"/>
</dbReference>
<dbReference type="Gene3D" id="1.10.10.10">
    <property type="entry name" value="Winged helix-like DNA-binding domain superfamily/Winged helix DNA-binding domain"/>
    <property type="match status" value="1"/>
</dbReference>
<sequence>MQGRWFKTLPEALRQYLLTEASEISLAPGARLFARDDAADGLYAVVQGSIRISSGDDQAREAILAFVSPPEWFGEIALFDGKTRTHDAFAAGETQLVHVDQDRLLGFLREYPRYWQDLGLLLTTKLRQTFSFMEDATLLPSSVRMARRLASMVENFGEQAGRSRRVVELQQDQLAKLIGVSRQTCNQILKELESQGCISIAYGRIEILDSAALRQFVPQKGSSR</sequence>
<dbReference type="SMART" id="SM00419">
    <property type="entry name" value="HTH_CRP"/>
    <property type="match status" value="1"/>
</dbReference>
<name>A0ABP7PC51_9GAMM</name>
<dbReference type="PROSITE" id="PS50042">
    <property type="entry name" value="CNMP_BINDING_3"/>
    <property type="match status" value="1"/>
</dbReference>
<dbReference type="InterPro" id="IPR014710">
    <property type="entry name" value="RmlC-like_jellyroll"/>
</dbReference>
<feature type="domain" description="Cyclic nucleotide-binding" evidence="4">
    <location>
        <begin position="5"/>
        <end position="108"/>
    </location>
</feature>
<evidence type="ECO:0000259" key="5">
    <source>
        <dbReference type="PROSITE" id="PS51063"/>
    </source>
</evidence>
<keyword evidence="3" id="KW-0804">Transcription</keyword>
<dbReference type="Gene3D" id="2.60.120.10">
    <property type="entry name" value="Jelly Rolls"/>
    <property type="match status" value="1"/>
</dbReference>
<keyword evidence="2" id="KW-0238">DNA-binding</keyword>
<dbReference type="PROSITE" id="PS51063">
    <property type="entry name" value="HTH_CRP_2"/>
    <property type="match status" value="1"/>
</dbReference>
<dbReference type="SMART" id="SM00100">
    <property type="entry name" value="cNMP"/>
    <property type="match status" value="1"/>
</dbReference>
<proteinExistence type="predicted"/>
<protein>
    <submittedName>
        <fullName evidence="6">Crp/Fnr family transcriptional regulator</fullName>
    </submittedName>
</protein>
<evidence type="ECO:0000259" key="4">
    <source>
        <dbReference type="PROSITE" id="PS50042"/>
    </source>
</evidence>
<evidence type="ECO:0000313" key="6">
    <source>
        <dbReference type="EMBL" id="GAA3962782.1"/>
    </source>
</evidence>
<dbReference type="SUPFAM" id="SSF46785">
    <property type="entry name" value="Winged helix' DNA-binding domain"/>
    <property type="match status" value="1"/>
</dbReference>
<dbReference type="Pfam" id="PF13545">
    <property type="entry name" value="HTH_Crp_2"/>
    <property type="match status" value="1"/>
</dbReference>
<dbReference type="SUPFAM" id="SSF51206">
    <property type="entry name" value="cAMP-binding domain-like"/>
    <property type="match status" value="1"/>
</dbReference>
<accession>A0ABP7PC51</accession>
<keyword evidence="1" id="KW-0805">Transcription regulation</keyword>
<organism evidence="6 7">
    <name type="scientific">Allohahella marinimesophila</name>
    <dbReference type="NCBI Taxonomy" id="1054972"/>
    <lineage>
        <taxon>Bacteria</taxon>
        <taxon>Pseudomonadati</taxon>
        <taxon>Pseudomonadota</taxon>
        <taxon>Gammaproteobacteria</taxon>
        <taxon>Oceanospirillales</taxon>
        <taxon>Hahellaceae</taxon>
        <taxon>Allohahella</taxon>
    </lineage>
</organism>
<dbReference type="Proteomes" id="UP001501337">
    <property type="component" value="Unassembled WGS sequence"/>
</dbReference>
<dbReference type="Pfam" id="PF00027">
    <property type="entry name" value="cNMP_binding"/>
    <property type="match status" value="1"/>
</dbReference>
<keyword evidence="7" id="KW-1185">Reference proteome</keyword>
<dbReference type="InterPro" id="IPR050397">
    <property type="entry name" value="Env_Response_Regulators"/>
</dbReference>
<evidence type="ECO:0000313" key="7">
    <source>
        <dbReference type="Proteomes" id="UP001501337"/>
    </source>
</evidence>
<gene>
    <name evidence="6" type="ORF">GCM10022278_20880</name>
</gene>
<dbReference type="InterPro" id="IPR012318">
    <property type="entry name" value="HTH_CRP"/>
</dbReference>
<feature type="domain" description="HTH crp-type" evidence="5">
    <location>
        <begin position="139"/>
        <end position="211"/>
    </location>
</feature>
<evidence type="ECO:0000256" key="2">
    <source>
        <dbReference type="ARBA" id="ARBA00023125"/>
    </source>
</evidence>
<comment type="caution">
    <text evidence="6">The sequence shown here is derived from an EMBL/GenBank/DDBJ whole genome shotgun (WGS) entry which is preliminary data.</text>
</comment>
<evidence type="ECO:0000256" key="3">
    <source>
        <dbReference type="ARBA" id="ARBA00023163"/>
    </source>
</evidence>
<dbReference type="InterPro" id="IPR036388">
    <property type="entry name" value="WH-like_DNA-bd_sf"/>
</dbReference>
<dbReference type="InterPro" id="IPR000595">
    <property type="entry name" value="cNMP-bd_dom"/>
</dbReference>
<dbReference type="PANTHER" id="PTHR24567:SF74">
    <property type="entry name" value="HTH-TYPE TRANSCRIPTIONAL REGULATOR ARCR"/>
    <property type="match status" value="1"/>
</dbReference>
<reference evidence="7" key="1">
    <citation type="journal article" date="2019" name="Int. J. Syst. Evol. Microbiol.">
        <title>The Global Catalogue of Microorganisms (GCM) 10K type strain sequencing project: providing services to taxonomists for standard genome sequencing and annotation.</title>
        <authorList>
            <consortium name="The Broad Institute Genomics Platform"/>
            <consortium name="The Broad Institute Genome Sequencing Center for Infectious Disease"/>
            <person name="Wu L."/>
            <person name="Ma J."/>
        </authorList>
    </citation>
    <scope>NUCLEOTIDE SEQUENCE [LARGE SCALE GENOMIC DNA]</scope>
    <source>
        <strain evidence="7">JCM 17555</strain>
    </source>
</reference>